<protein>
    <submittedName>
        <fullName evidence="8">Aldolase</fullName>
    </submittedName>
</protein>
<feature type="binding site" evidence="5">
    <location>
        <position position="63"/>
    </location>
    <ligand>
        <name>substrate</name>
    </ligand>
</feature>
<dbReference type="InterPro" id="IPR005000">
    <property type="entry name" value="Aldolase/citrate-lyase_domain"/>
</dbReference>
<evidence type="ECO:0000313" key="8">
    <source>
        <dbReference type="EMBL" id="KHJ54852.1"/>
    </source>
</evidence>
<dbReference type="STRING" id="370622.LA66_09820"/>
<dbReference type="EMBL" id="JRFJ01000002">
    <property type="protein sequence ID" value="KHJ54852.1"/>
    <property type="molecule type" value="Genomic_DNA"/>
</dbReference>
<dbReference type="Gene3D" id="3.20.20.60">
    <property type="entry name" value="Phosphoenolpyruvate-binding domains"/>
    <property type="match status" value="1"/>
</dbReference>
<dbReference type="GO" id="GO:0006107">
    <property type="term" value="P:oxaloacetate metabolic process"/>
    <property type="evidence" value="ECO:0007669"/>
    <property type="project" value="TreeGrafter"/>
</dbReference>
<feature type="binding site" evidence="6">
    <location>
        <position position="112"/>
    </location>
    <ligand>
        <name>Mg(2+)</name>
        <dbReference type="ChEBI" id="CHEBI:18420"/>
    </ligand>
</feature>
<proteinExistence type="inferred from homology"/>
<sequence length="262" mass="26781">MTRLQLAAPLFVPGNRPERFEKAAASGADAIIIDLEDAVAADDKEAARAALRAGFGSVPIIVRVNAAGTQWHAADMAAVAGLDIAAVMVPKAEMESGFAAALGDKPVIALVETARGLADARALAALDGVVLLAFGSIDFCADLGCAHTREALSAARCEIVLASRLAGIAAPLDGVTTAIDDASAIESDARHARELGFGGKLLIHPRQVAPALAGLMPDAAEIAWARRVVAAADGASRVDGAMVDAPVRLRAEALLSRARRSA</sequence>
<dbReference type="PANTHER" id="PTHR32308">
    <property type="entry name" value="LYASE BETA SUBUNIT, PUTATIVE (AFU_ORTHOLOGUE AFUA_4G13030)-RELATED"/>
    <property type="match status" value="1"/>
</dbReference>
<evidence type="ECO:0000256" key="1">
    <source>
        <dbReference type="ARBA" id="ARBA00001946"/>
    </source>
</evidence>
<evidence type="ECO:0000256" key="6">
    <source>
        <dbReference type="PIRSR" id="PIRSR015582-2"/>
    </source>
</evidence>
<accession>A0A0B1Q7F3</accession>
<dbReference type="Proteomes" id="UP000030826">
    <property type="component" value="Unassembled WGS sequence"/>
</dbReference>
<evidence type="ECO:0000313" key="9">
    <source>
        <dbReference type="Proteomes" id="UP000030826"/>
    </source>
</evidence>
<dbReference type="Pfam" id="PF03328">
    <property type="entry name" value="HpcH_HpaI"/>
    <property type="match status" value="1"/>
</dbReference>
<dbReference type="InterPro" id="IPR040442">
    <property type="entry name" value="Pyrv_kinase-like_dom_sf"/>
</dbReference>
<dbReference type="GO" id="GO:0000287">
    <property type="term" value="F:magnesium ion binding"/>
    <property type="evidence" value="ECO:0007669"/>
    <property type="project" value="TreeGrafter"/>
</dbReference>
<dbReference type="GO" id="GO:0003824">
    <property type="term" value="F:catalytic activity"/>
    <property type="evidence" value="ECO:0007669"/>
    <property type="project" value="InterPro"/>
</dbReference>
<keyword evidence="3 6" id="KW-0479">Metal-binding</keyword>
<dbReference type="InterPro" id="IPR011206">
    <property type="entry name" value="Citrate_lyase_beta/mcl1/mcl2"/>
</dbReference>
<dbReference type="AlphaFoldDB" id="A0A0B1Q7F3"/>
<dbReference type="PIRSF" id="PIRSF015582">
    <property type="entry name" value="Cit_lyase_B"/>
    <property type="match status" value="1"/>
</dbReference>
<dbReference type="InterPro" id="IPR015813">
    <property type="entry name" value="Pyrv/PenolPyrv_kinase-like_dom"/>
</dbReference>
<keyword evidence="4 6" id="KW-0460">Magnesium</keyword>
<name>A0A0B1Q7F3_9HYPH</name>
<evidence type="ECO:0000259" key="7">
    <source>
        <dbReference type="Pfam" id="PF03328"/>
    </source>
</evidence>
<organism evidence="8 9">
    <name type="scientific">Aureimonas altamirensis</name>
    <dbReference type="NCBI Taxonomy" id="370622"/>
    <lineage>
        <taxon>Bacteria</taxon>
        <taxon>Pseudomonadati</taxon>
        <taxon>Pseudomonadota</taxon>
        <taxon>Alphaproteobacteria</taxon>
        <taxon>Hyphomicrobiales</taxon>
        <taxon>Aurantimonadaceae</taxon>
        <taxon>Aureimonas</taxon>
    </lineage>
</organism>
<reference evidence="8 9" key="1">
    <citation type="submission" date="2014-09" db="EMBL/GenBank/DDBJ databases">
        <title>Isolation and characterization of Aurantimonas altamirensis ON-56566 from clinical sample following a dog bite.</title>
        <authorList>
            <person name="Eshaghi A."/>
            <person name="Li A."/>
            <person name="Shahinas D."/>
            <person name="Bahn P."/>
            <person name="Kus J.V."/>
            <person name="Patel S.N."/>
        </authorList>
    </citation>
    <scope>NUCLEOTIDE SEQUENCE [LARGE SCALE GENOMIC DNA]</scope>
    <source>
        <strain evidence="8 9">ON-56566</strain>
    </source>
</reference>
<evidence type="ECO:0000256" key="3">
    <source>
        <dbReference type="ARBA" id="ARBA00022723"/>
    </source>
</evidence>
<feature type="domain" description="HpcH/HpaI aldolase/citrate lyase" evidence="7">
    <location>
        <begin position="10"/>
        <end position="205"/>
    </location>
</feature>
<feature type="binding site" evidence="5">
    <location>
        <position position="112"/>
    </location>
    <ligand>
        <name>substrate</name>
    </ligand>
</feature>
<feature type="binding site" evidence="6">
    <location>
        <position position="138"/>
    </location>
    <ligand>
        <name>Mg(2+)</name>
        <dbReference type="ChEBI" id="CHEBI:18420"/>
    </ligand>
</feature>
<evidence type="ECO:0000256" key="5">
    <source>
        <dbReference type="PIRSR" id="PIRSR015582-1"/>
    </source>
</evidence>
<dbReference type="PANTHER" id="PTHR32308:SF10">
    <property type="entry name" value="CITRATE LYASE SUBUNIT BETA"/>
    <property type="match status" value="1"/>
</dbReference>
<dbReference type="OrthoDB" id="9800547at2"/>
<comment type="cofactor">
    <cofactor evidence="1">
        <name>Mg(2+)</name>
        <dbReference type="ChEBI" id="CHEBI:18420"/>
    </cofactor>
</comment>
<comment type="similarity">
    <text evidence="2">Belongs to the HpcH/HpaI aldolase family.</text>
</comment>
<gene>
    <name evidence="8" type="ORF">LA66_09820</name>
</gene>
<dbReference type="SUPFAM" id="SSF51621">
    <property type="entry name" value="Phosphoenolpyruvate/pyruvate domain"/>
    <property type="match status" value="1"/>
</dbReference>
<evidence type="ECO:0000256" key="2">
    <source>
        <dbReference type="ARBA" id="ARBA00005568"/>
    </source>
</evidence>
<comment type="caution">
    <text evidence="8">The sequence shown here is derived from an EMBL/GenBank/DDBJ whole genome shotgun (WGS) entry which is preliminary data.</text>
</comment>
<evidence type="ECO:0000256" key="4">
    <source>
        <dbReference type="ARBA" id="ARBA00022842"/>
    </source>
</evidence>